<proteinExistence type="predicted"/>
<keyword evidence="1" id="KW-1133">Transmembrane helix</keyword>
<reference evidence="2" key="1">
    <citation type="submission" date="2021-01" db="EMBL/GenBank/DDBJ databases">
        <title>Whole genome shotgun sequence of Actinoplanes tereljensis NBRC 105297.</title>
        <authorList>
            <person name="Komaki H."/>
            <person name="Tamura T."/>
        </authorList>
    </citation>
    <scope>NUCLEOTIDE SEQUENCE</scope>
    <source>
        <strain evidence="2">NBRC 105297</strain>
    </source>
</reference>
<keyword evidence="1" id="KW-0472">Membrane</keyword>
<dbReference type="Proteomes" id="UP000623608">
    <property type="component" value="Unassembled WGS sequence"/>
</dbReference>
<name>A0A919NFT7_9ACTN</name>
<evidence type="ECO:0000313" key="2">
    <source>
        <dbReference type="EMBL" id="GIF17339.1"/>
    </source>
</evidence>
<protein>
    <submittedName>
        <fullName evidence="2">Uncharacterized protein</fullName>
    </submittedName>
</protein>
<keyword evidence="1" id="KW-0812">Transmembrane</keyword>
<keyword evidence="3" id="KW-1185">Reference proteome</keyword>
<evidence type="ECO:0000313" key="3">
    <source>
        <dbReference type="Proteomes" id="UP000623608"/>
    </source>
</evidence>
<gene>
    <name evidence="2" type="ORF">Ate02nite_00690</name>
</gene>
<evidence type="ECO:0000256" key="1">
    <source>
        <dbReference type="SAM" id="Phobius"/>
    </source>
</evidence>
<dbReference type="InterPro" id="IPR025361">
    <property type="entry name" value="DUF4265"/>
</dbReference>
<dbReference type="Pfam" id="PF14085">
    <property type="entry name" value="DUF4265"/>
    <property type="match status" value="1"/>
</dbReference>
<comment type="caution">
    <text evidence="2">The sequence shown here is derived from an EMBL/GenBank/DDBJ whole genome shotgun (WGS) entry which is preliminary data.</text>
</comment>
<dbReference type="EMBL" id="BOMY01000001">
    <property type="protein sequence ID" value="GIF17339.1"/>
    <property type="molecule type" value="Genomic_DNA"/>
</dbReference>
<accession>A0A919NFT7</accession>
<feature type="transmembrane region" description="Helical" evidence="1">
    <location>
        <begin position="108"/>
        <end position="129"/>
    </location>
</feature>
<dbReference type="RefSeq" id="WP_203797236.1">
    <property type="nucleotide sequence ID" value="NZ_BOMY01000001.1"/>
</dbReference>
<dbReference type="AlphaFoldDB" id="A0A919NFT7"/>
<sequence>MSAVWRLLAGIAMIGAAALGLMSLHQRADDIRAAHTTVDAYVNGSPGRHWSRLHVEYVFRAHLYRTELLDIGWGLPPADGEQVTLSIEPDRPTEAAGPDLVSGPAWRYWYQPVGFTGIALLLGTAWNWFWHRHDEPYRPPTGQILVHPAPAWADRADDTVRTLILVHAQPPWDEVLAVRRIDATTVEICCVPFLQMRLALGDIIKINDLGGYAGEVLNPSGRVTFAVRPGVPDLADFPNAIVEDIGNGRFAIAASASEAEMIHARLQSWEQEGSGEYRSILRFDKHDTPLL</sequence>
<organism evidence="2 3">
    <name type="scientific">Paractinoplanes tereljensis</name>
    <dbReference type="NCBI Taxonomy" id="571912"/>
    <lineage>
        <taxon>Bacteria</taxon>
        <taxon>Bacillati</taxon>
        <taxon>Actinomycetota</taxon>
        <taxon>Actinomycetes</taxon>
        <taxon>Micromonosporales</taxon>
        <taxon>Micromonosporaceae</taxon>
        <taxon>Paractinoplanes</taxon>
    </lineage>
</organism>